<protein>
    <recommendedName>
        <fullName evidence="2">Rhodopsin domain-containing protein</fullName>
    </recommendedName>
</protein>
<feature type="transmembrane region" description="Helical" evidence="1">
    <location>
        <begin position="209"/>
        <end position="235"/>
    </location>
</feature>
<dbReference type="PANTHER" id="PTHR39614">
    <property type="entry name" value="INTEGRAL MEMBRANE PROTEIN"/>
    <property type="match status" value="1"/>
</dbReference>
<feature type="transmembrane region" description="Helical" evidence="1">
    <location>
        <begin position="247"/>
        <end position="267"/>
    </location>
</feature>
<keyword evidence="1" id="KW-0472">Membrane</keyword>
<dbReference type="AlphaFoldDB" id="A0A1E1KQI0"/>
<evidence type="ECO:0000256" key="1">
    <source>
        <dbReference type="SAM" id="Phobius"/>
    </source>
</evidence>
<feature type="transmembrane region" description="Helical" evidence="1">
    <location>
        <begin position="173"/>
        <end position="197"/>
    </location>
</feature>
<dbReference type="EMBL" id="FJUW01000019">
    <property type="protein sequence ID" value="CZT00282.1"/>
    <property type="molecule type" value="Genomic_DNA"/>
</dbReference>
<dbReference type="Proteomes" id="UP000178129">
    <property type="component" value="Unassembled WGS sequence"/>
</dbReference>
<feature type="transmembrane region" description="Helical" evidence="1">
    <location>
        <begin position="62"/>
        <end position="83"/>
    </location>
</feature>
<dbReference type="Pfam" id="PF20684">
    <property type="entry name" value="Fung_rhodopsin"/>
    <property type="match status" value="1"/>
</dbReference>
<sequence>MASNGTMGLSNGQSEPLTIITSTDQSGVILIVTALGLAFAMVSIFIRIYIQFGLRTAADGAAVISMIFYMFHGTAIFIAATKGFGKTFEHIPENQLTIYSSDILYIMTFWFTKCSVALLLVRLSPDRRHNFASFATLGTSTIFMIASVLIISLRCEYTQPWIFIGAQCPSLLVRWQTVASMDIITELALFSTSIYLVKDLQLSLQKKLLVVFAFGLRLPMIAPIILRLFSILAALNSQDPTLAGTMVIVYTQIELCYAIIAATLPCLRPFMNALSTHYGTPASLKITPNDSNTYSLNSNSKRSKVPRTEVLKLGPVRNDQYDIPVLRWDKTTHHASVVGGDQQSKQSHESEQMIISKNTQWAVDFEDGKEIES</sequence>
<evidence type="ECO:0000313" key="3">
    <source>
        <dbReference type="EMBL" id="CZT00282.1"/>
    </source>
</evidence>
<evidence type="ECO:0000259" key="2">
    <source>
        <dbReference type="Pfam" id="PF20684"/>
    </source>
</evidence>
<proteinExistence type="predicted"/>
<feature type="transmembrane region" description="Helical" evidence="1">
    <location>
        <begin position="103"/>
        <end position="121"/>
    </location>
</feature>
<comment type="caution">
    <text evidence="3">The sequence shown here is derived from an EMBL/GenBank/DDBJ whole genome shotgun (WGS) entry which is preliminary data.</text>
</comment>
<name>A0A1E1KQI0_9HELO</name>
<dbReference type="InterPro" id="IPR049326">
    <property type="entry name" value="Rhodopsin_dom_fungi"/>
</dbReference>
<feature type="transmembrane region" description="Helical" evidence="1">
    <location>
        <begin position="27"/>
        <end position="50"/>
    </location>
</feature>
<keyword evidence="1" id="KW-0812">Transmembrane</keyword>
<accession>A0A1E1KQI0</accession>
<dbReference type="InParanoid" id="A0A1E1KQI0"/>
<gene>
    <name evidence="3" type="ORF">RCO7_08340</name>
</gene>
<keyword evidence="4" id="KW-1185">Reference proteome</keyword>
<dbReference type="PANTHER" id="PTHR39614:SF2">
    <property type="entry name" value="INTEGRAL MEMBRANE PROTEIN"/>
    <property type="match status" value="1"/>
</dbReference>
<reference evidence="4" key="1">
    <citation type="submission" date="2016-03" db="EMBL/GenBank/DDBJ databases">
        <authorList>
            <person name="Ploux O."/>
        </authorList>
    </citation>
    <scope>NUCLEOTIDE SEQUENCE [LARGE SCALE GENOMIC DNA]</scope>
    <source>
        <strain evidence="4">UK7</strain>
    </source>
</reference>
<feature type="transmembrane region" description="Helical" evidence="1">
    <location>
        <begin position="133"/>
        <end position="153"/>
    </location>
</feature>
<organism evidence="3 4">
    <name type="scientific">Rhynchosporium graminicola</name>
    <dbReference type="NCBI Taxonomy" id="2792576"/>
    <lineage>
        <taxon>Eukaryota</taxon>
        <taxon>Fungi</taxon>
        <taxon>Dikarya</taxon>
        <taxon>Ascomycota</taxon>
        <taxon>Pezizomycotina</taxon>
        <taxon>Leotiomycetes</taxon>
        <taxon>Helotiales</taxon>
        <taxon>Ploettnerulaceae</taxon>
        <taxon>Rhynchosporium</taxon>
    </lineage>
</organism>
<dbReference type="STRING" id="914237.A0A1E1KQI0"/>
<evidence type="ECO:0000313" key="4">
    <source>
        <dbReference type="Proteomes" id="UP000178129"/>
    </source>
</evidence>
<feature type="domain" description="Rhodopsin" evidence="2">
    <location>
        <begin position="47"/>
        <end position="272"/>
    </location>
</feature>
<keyword evidence="1" id="KW-1133">Transmembrane helix</keyword>